<comment type="caution">
    <text evidence="16">The sequence shown here is derived from an EMBL/GenBank/DDBJ whole genome shotgun (WGS) entry which is preliminary data.</text>
</comment>
<dbReference type="InterPro" id="IPR000846">
    <property type="entry name" value="DapB_N"/>
</dbReference>
<keyword evidence="5 13" id="KW-0220">Diaminopimelate biosynthesis</keyword>
<comment type="function">
    <text evidence="13">Catalyzes the conversion of 4-hydroxy-tetrahydrodipicolinate (HTPA) to tetrahydrodipicolinate.</text>
</comment>
<dbReference type="PIRSF" id="PIRSF000161">
    <property type="entry name" value="DHPR"/>
    <property type="match status" value="1"/>
</dbReference>
<dbReference type="SUPFAM" id="SSF51735">
    <property type="entry name" value="NAD(P)-binding Rossmann-fold domains"/>
    <property type="match status" value="1"/>
</dbReference>
<gene>
    <name evidence="13" type="primary">dapB</name>
    <name evidence="16" type="ORF">J2Z81_000295</name>
</gene>
<evidence type="ECO:0000256" key="5">
    <source>
        <dbReference type="ARBA" id="ARBA00022915"/>
    </source>
</evidence>
<dbReference type="Gene3D" id="3.30.360.10">
    <property type="entry name" value="Dihydrodipicolinate Reductase, domain 2"/>
    <property type="match status" value="1"/>
</dbReference>
<comment type="caution">
    <text evidence="13">Lacks conserved residue(s) required for the propagation of feature annotation.</text>
</comment>
<proteinExistence type="inferred from homology"/>
<evidence type="ECO:0000256" key="6">
    <source>
        <dbReference type="ARBA" id="ARBA00023002"/>
    </source>
</evidence>
<comment type="subcellular location">
    <subcellularLocation>
        <location evidence="13">Cytoplasm</location>
    </subcellularLocation>
</comment>
<feature type="binding site" evidence="13">
    <location>
        <begin position="164"/>
        <end position="165"/>
    </location>
    <ligand>
        <name>(S)-2,3,4,5-tetrahydrodipicolinate</name>
        <dbReference type="ChEBI" id="CHEBI:16845"/>
    </ligand>
</feature>
<evidence type="ECO:0000256" key="11">
    <source>
        <dbReference type="ARBA" id="ARBA00049080"/>
    </source>
</evidence>
<feature type="binding site" evidence="13">
    <location>
        <begin position="98"/>
        <end position="100"/>
    </location>
    <ligand>
        <name>NAD(+)</name>
        <dbReference type="ChEBI" id="CHEBI:57540"/>
    </ligand>
</feature>
<dbReference type="PANTHER" id="PTHR20836">
    <property type="entry name" value="DIHYDRODIPICOLINATE REDUCTASE"/>
    <property type="match status" value="1"/>
</dbReference>
<comment type="catalytic activity">
    <reaction evidence="12 13">
        <text>(S)-2,3,4,5-tetrahydrodipicolinate + NAD(+) + H2O = (2S,4S)-4-hydroxy-2,3,4,5-tetrahydrodipicolinate + NADH + H(+)</text>
        <dbReference type="Rhea" id="RHEA:35323"/>
        <dbReference type="ChEBI" id="CHEBI:15377"/>
        <dbReference type="ChEBI" id="CHEBI:15378"/>
        <dbReference type="ChEBI" id="CHEBI:16845"/>
        <dbReference type="ChEBI" id="CHEBI:57540"/>
        <dbReference type="ChEBI" id="CHEBI:57945"/>
        <dbReference type="ChEBI" id="CHEBI:67139"/>
        <dbReference type="EC" id="1.17.1.8"/>
    </reaction>
</comment>
<dbReference type="Pfam" id="PF05173">
    <property type="entry name" value="DapB_C"/>
    <property type="match status" value="1"/>
</dbReference>
<dbReference type="EMBL" id="JAGIKX010000001">
    <property type="protein sequence ID" value="MBP2256363.1"/>
    <property type="molecule type" value="Genomic_DNA"/>
</dbReference>
<dbReference type="Gene3D" id="3.40.50.720">
    <property type="entry name" value="NAD(P)-binding Rossmann-like Domain"/>
    <property type="match status" value="1"/>
</dbReference>
<keyword evidence="17" id="KW-1185">Reference proteome</keyword>
<evidence type="ECO:0000259" key="15">
    <source>
        <dbReference type="Pfam" id="PF05173"/>
    </source>
</evidence>
<evidence type="ECO:0000256" key="10">
    <source>
        <dbReference type="ARBA" id="ARBA00038983"/>
    </source>
</evidence>
<evidence type="ECO:0000313" key="16">
    <source>
        <dbReference type="EMBL" id="MBP2256363.1"/>
    </source>
</evidence>
<evidence type="ECO:0000313" key="17">
    <source>
        <dbReference type="Proteomes" id="UP001519294"/>
    </source>
</evidence>
<keyword evidence="2 13" id="KW-0963">Cytoplasm</keyword>
<name>A0ABS4S4F1_9BACI</name>
<protein>
    <recommendedName>
        <fullName evidence="10 13">4-hydroxy-tetrahydrodipicolinate reductase</fullName>
        <shortName evidence="13">HTPA reductase</shortName>
        <ecNumber evidence="10 13">1.17.1.8</ecNumber>
    </recommendedName>
</protein>
<feature type="binding site" evidence="13">
    <location>
        <position position="155"/>
    </location>
    <ligand>
        <name>(S)-2,3,4,5-tetrahydrodipicolinate</name>
        <dbReference type="ChEBI" id="CHEBI:16845"/>
    </ligand>
</feature>
<dbReference type="InterPro" id="IPR036291">
    <property type="entry name" value="NAD(P)-bd_dom_sf"/>
</dbReference>
<feature type="binding site" evidence="13">
    <location>
        <begin position="9"/>
        <end position="14"/>
    </location>
    <ligand>
        <name>NAD(+)</name>
        <dbReference type="ChEBI" id="CHEBI:57540"/>
    </ligand>
</feature>
<evidence type="ECO:0000256" key="3">
    <source>
        <dbReference type="ARBA" id="ARBA00022605"/>
    </source>
</evidence>
<keyword evidence="4 13" id="KW-0521">NADP</keyword>
<dbReference type="Pfam" id="PF01113">
    <property type="entry name" value="DapB_N"/>
    <property type="match status" value="1"/>
</dbReference>
<feature type="domain" description="Dihydrodipicolinate reductase N-terminal" evidence="14">
    <location>
        <begin position="3"/>
        <end position="127"/>
    </location>
</feature>
<dbReference type="EC" id="1.17.1.8" evidence="10 13"/>
<comment type="catalytic activity">
    <reaction evidence="11 13">
        <text>(S)-2,3,4,5-tetrahydrodipicolinate + NADP(+) + H2O = (2S,4S)-4-hydroxy-2,3,4,5-tetrahydrodipicolinate + NADPH + H(+)</text>
        <dbReference type="Rhea" id="RHEA:35331"/>
        <dbReference type="ChEBI" id="CHEBI:15377"/>
        <dbReference type="ChEBI" id="CHEBI:15378"/>
        <dbReference type="ChEBI" id="CHEBI:16845"/>
        <dbReference type="ChEBI" id="CHEBI:57783"/>
        <dbReference type="ChEBI" id="CHEBI:58349"/>
        <dbReference type="ChEBI" id="CHEBI:67139"/>
        <dbReference type="EC" id="1.17.1.8"/>
    </reaction>
</comment>
<evidence type="ECO:0000256" key="2">
    <source>
        <dbReference type="ARBA" id="ARBA00022490"/>
    </source>
</evidence>
<dbReference type="GO" id="GO:0008839">
    <property type="term" value="F:4-hydroxy-tetrahydrodipicolinate reductase"/>
    <property type="evidence" value="ECO:0007669"/>
    <property type="project" value="UniProtKB-EC"/>
</dbReference>
<feature type="active site" description="Proton donor/acceptor" evidence="13">
    <location>
        <position position="154"/>
    </location>
</feature>
<keyword evidence="7 13" id="KW-0520">NAD</keyword>
<dbReference type="PROSITE" id="PS01298">
    <property type="entry name" value="DAPB"/>
    <property type="match status" value="1"/>
</dbReference>
<evidence type="ECO:0000256" key="8">
    <source>
        <dbReference type="ARBA" id="ARBA00023154"/>
    </source>
</evidence>
<dbReference type="Proteomes" id="UP001519294">
    <property type="component" value="Unassembled WGS sequence"/>
</dbReference>
<evidence type="ECO:0000256" key="1">
    <source>
        <dbReference type="ARBA" id="ARBA00006642"/>
    </source>
</evidence>
<comment type="pathway">
    <text evidence="9 13">Amino-acid biosynthesis; L-lysine biosynthesis via DAP pathway; (S)-tetrahydrodipicolinate from L-aspartate: step 4/4.</text>
</comment>
<feature type="binding site" evidence="13">
    <location>
        <begin position="124"/>
        <end position="127"/>
    </location>
    <ligand>
        <name>NAD(+)</name>
        <dbReference type="ChEBI" id="CHEBI:57540"/>
    </ligand>
</feature>
<accession>A0ABS4S4F1</accession>
<evidence type="ECO:0000256" key="9">
    <source>
        <dbReference type="ARBA" id="ARBA00037922"/>
    </source>
</evidence>
<evidence type="ECO:0000256" key="4">
    <source>
        <dbReference type="ARBA" id="ARBA00022857"/>
    </source>
</evidence>
<feature type="active site" description="Proton donor" evidence="13">
    <location>
        <position position="158"/>
    </location>
</feature>
<evidence type="ECO:0000259" key="14">
    <source>
        <dbReference type="Pfam" id="PF01113"/>
    </source>
</evidence>
<dbReference type="InterPro" id="IPR023940">
    <property type="entry name" value="DHDPR_bac"/>
</dbReference>
<dbReference type="InterPro" id="IPR022663">
    <property type="entry name" value="DapB_C"/>
</dbReference>
<reference evidence="16 17" key="1">
    <citation type="submission" date="2021-03" db="EMBL/GenBank/DDBJ databases">
        <title>Genomic Encyclopedia of Type Strains, Phase IV (KMG-IV): sequencing the most valuable type-strain genomes for metagenomic binning, comparative biology and taxonomic classification.</title>
        <authorList>
            <person name="Goeker M."/>
        </authorList>
    </citation>
    <scope>NUCLEOTIDE SEQUENCE [LARGE SCALE GENOMIC DNA]</scope>
    <source>
        <strain evidence="16 17">DSM 25790</strain>
    </source>
</reference>
<dbReference type="CDD" id="cd02274">
    <property type="entry name" value="DHDPR_N"/>
    <property type="match status" value="1"/>
</dbReference>
<dbReference type="RefSeq" id="WP_084179052.1">
    <property type="nucleotide sequence ID" value="NZ_JAGIKX010000001.1"/>
</dbReference>
<organism evidence="16 17">
    <name type="scientific">Virgibacillus alimentarius</name>
    <dbReference type="NCBI Taxonomy" id="698769"/>
    <lineage>
        <taxon>Bacteria</taxon>
        <taxon>Bacillati</taxon>
        <taxon>Bacillota</taxon>
        <taxon>Bacilli</taxon>
        <taxon>Bacillales</taxon>
        <taxon>Bacillaceae</taxon>
        <taxon>Virgibacillus</taxon>
    </lineage>
</organism>
<dbReference type="InterPro" id="IPR022664">
    <property type="entry name" value="DapB_N_CS"/>
</dbReference>
<keyword evidence="3 13" id="KW-0028">Amino-acid biosynthesis</keyword>
<evidence type="ECO:0000256" key="12">
    <source>
        <dbReference type="ARBA" id="ARBA00049396"/>
    </source>
</evidence>
<dbReference type="SUPFAM" id="SSF55347">
    <property type="entry name" value="Glyceraldehyde-3-phosphate dehydrogenase-like, C-terminal domain"/>
    <property type="match status" value="1"/>
</dbReference>
<dbReference type="HAMAP" id="MF_00102">
    <property type="entry name" value="DapB"/>
    <property type="match status" value="1"/>
</dbReference>
<comment type="subunit">
    <text evidence="13">Homotetramer.</text>
</comment>
<comment type="caution">
    <text evidence="13">Was originally thought to be a dihydrodipicolinate reductase (DHDPR), catalyzing the conversion of dihydrodipicolinate to tetrahydrodipicolinate. However, it was shown in E.coli that the substrate of the enzymatic reaction is not dihydrodipicolinate (DHDP) but in fact (2S,4S)-4-hydroxy-2,3,4,5-tetrahydrodipicolinic acid (HTPA), the product released by the DapA-catalyzed reaction.</text>
</comment>
<comment type="similarity">
    <text evidence="1 13">Belongs to the DapB family.</text>
</comment>
<evidence type="ECO:0000256" key="13">
    <source>
        <dbReference type="HAMAP-Rule" id="MF_00102"/>
    </source>
</evidence>
<keyword evidence="6 13" id="KW-0560">Oxidoreductase</keyword>
<feature type="domain" description="Dihydrodipicolinate reductase C-terminal" evidence="15">
    <location>
        <begin position="130"/>
        <end position="264"/>
    </location>
</feature>
<dbReference type="NCBIfam" id="TIGR00036">
    <property type="entry name" value="dapB"/>
    <property type="match status" value="1"/>
</dbReference>
<sequence length="267" mass="29656">MNIKVIIAGPRGKMGSEAVNMVYHEANFELVACIDRKNNGKQVKDIEGLPDIEIPIFDNPNECFQNVNADVFVDLTIPEIGFEHTKLALQYNIRPVIGTTGFTKDQITELTYLSNDKQIGCLIAPNFAIGAVLMMQFAQMAAKFFPDVEIIEKHHDQKLDAPSGTAIKTAELIMDTRNAKNQGHPEEKETLQGARGANIDGMRIHSMRLPGLVAHQEVAFGSSGQTLTIKHDSYNRQSFMEGIKFAIEEVMLLKGLIYGLENILLNK</sequence>
<dbReference type="PANTHER" id="PTHR20836:SF0">
    <property type="entry name" value="4-HYDROXY-TETRAHYDRODIPICOLINATE REDUCTASE 1, CHLOROPLASTIC-RELATED"/>
    <property type="match status" value="1"/>
</dbReference>
<keyword evidence="8 13" id="KW-0457">Lysine biosynthesis</keyword>
<evidence type="ECO:0000256" key="7">
    <source>
        <dbReference type="ARBA" id="ARBA00023027"/>
    </source>
</evidence>
<feature type="binding site" evidence="13">
    <location>
        <position position="37"/>
    </location>
    <ligand>
        <name>NADP(+)</name>
        <dbReference type="ChEBI" id="CHEBI:58349"/>
    </ligand>
</feature>